<dbReference type="RefSeq" id="WP_148203392.1">
    <property type="nucleotide sequence ID" value="NC_007712.1"/>
</dbReference>
<organism evidence="1 2">
    <name type="scientific">Sodalis glossinidius (strain morsitans)</name>
    <dbReference type="NCBI Taxonomy" id="343509"/>
    <lineage>
        <taxon>Bacteria</taxon>
        <taxon>Pseudomonadati</taxon>
        <taxon>Pseudomonadota</taxon>
        <taxon>Gammaproteobacteria</taxon>
        <taxon>Enterobacterales</taxon>
        <taxon>Bruguierivoracaceae</taxon>
        <taxon>Sodalis</taxon>
    </lineage>
</organism>
<dbReference type="EMBL" id="LN854557">
    <property type="protein sequence ID" value="CRL44560.1"/>
    <property type="molecule type" value="Genomic_DNA"/>
</dbReference>
<accession>A0A193QI13</accession>
<reference evidence="1 2" key="1">
    <citation type="submission" date="2015-05" db="EMBL/GenBank/DDBJ databases">
        <authorList>
            <person name="Goodhead I."/>
        </authorList>
    </citation>
    <scope>NUCLEOTIDE SEQUENCE [LARGE SCALE GENOMIC DNA]</scope>
    <source>
        <strain evidence="2">morsitans</strain>
    </source>
</reference>
<evidence type="ECO:0000313" key="2">
    <source>
        <dbReference type="Proteomes" id="UP000245838"/>
    </source>
</evidence>
<dbReference type="Proteomes" id="UP000245838">
    <property type="component" value="Chromosome sggmmb4_Chromosome"/>
</dbReference>
<dbReference type="AlphaFoldDB" id="A0A193QI13"/>
<evidence type="ECO:0000313" key="1">
    <source>
        <dbReference type="EMBL" id="CRL44560.1"/>
    </source>
</evidence>
<gene>
    <name evidence="1" type="ORF">SGGMMB4_01717</name>
</gene>
<sequence>MKVFDPAQYPELRNLFPELTPVQFETAFLFSFGCSQKEISVLRAVNYRLVQREIAGYHFTNNNTILTIH</sequence>
<protein>
    <submittedName>
        <fullName evidence="1">Uncharacterized protein</fullName>
    </submittedName>
</protein>
<name>A0A193QI13_SODGM</name>
<dbReference type="OrthoDB" id="6630789at2"/>
<proteinExistence type="predicted"/>